<dbReference type="GO" id="GO:0046872">
    <property type="term" value="F:metal ion binding"/>
    <property type="evidence" value="ECO:0007669"/>
    <property type="project" value="UniProtKB-KW"/>
</dbReference>
<comment type="similarity">
    <text evidence="1">Belongs to the SurE nucleotidase family.</text>
</comment>
<evidence type="ECO:0000313" key="7">
    <source>
        <dbReference type="EMBL" id="SUZ78469.1"/>
    </source>
</evidence>
<keyword evidence="4" id="KW-0547">Nucleotide-binding</keyword>
<dbReference type="InterPro" id="IPR036523">
    <property type="entry name" value="SurE-like_sf"/>
</dbReference>
<dbReference type="PANTHER" id="PTHR30457">
    <property type="entry name" value="5'-NUCLEOTIDASE SURE"/>
    <property type="match status" value="1"/>
</dbReference>
<dbReference type="Pfam" id="PF01975">
    <property type="entry name" value="SurE"/>
    <property type="match status" value="1"/>
</dbReference>
<dbReference type="InterPro" id="IPR002828">
    <property type="entry name" value="SurE-like_Pase/nucleotidase"/>
</dbReference>
<name>A0A381QJ72_9ZZZZ</name>
<dbReference type="EMBL" id="UINC01001355">
    <property type="protein sequence ID" value="SUZ78469.1"/>
    <property type="molecule type" value="Genomic_DNA"/>
</dbReference>
<sequence length="285" mass="29041">MRILVTNDDGITSSGLHSLAATVVAAGHQPLVAAPSWDWSGASACLGPLDDPDRVPVDRVDLPGPDGSTTTGYSVGAPPALISMLADLGGFGEPPEMVVAGINRGPNTGRSTLFSGTIGAVLAGERFGWSGLAVSLDVAVSDVATSVGDGPGARAGRPEPHWETAADLVRTVLPWLVAAPARTMLNLNVPDAPRVNVLGLRWAGLAPTGGVRTVITGRDDHGLDLDLVPNDRPVPEGTDSALLRAGWATVTPLVPASAADVQLPLEEWSASWLDGRAEGGSTGGP</sequence>
<evidence type="ECO:0000256" key="1">
    <source>
        <dbReference type="ARBA" id="ARBA00011062"/>
    </source>
</evidence>
<dbReference type="PANTHER" id="PTHR30457:SF12">
    <property type="entry name" value="5'_3'-NUCLEOTIDASE SURE"/>
    <property type="match status" value="1"/>
</dbReference>
<evidence type="ECO:0000256" key="3">
    <source>
        <dbReference type="ARBA" id="ARBA00022723"/>
    </source>
</evidence>
<dbReference type="GO" id="GO:0000166">
    <property type="term" value="F:nucleotide binding"/>
    <property type="evidence" value="ECO:0007669"/>
    <property type="project" value="UniProtKB-KW"/>
</dbReference>
<keyword evidence="5" id="KW-0378">Hydrolase</keyword>
<evidence type="ECO:0000259" key="6">
    <source>
        <dbReference type="Pfam" id="PF01975"/>
    </source>
</evidence>
<proteinExistence type="inferred from homology"/>
<evidence type="ECO:0000256" key="2">
    <source>
        <dbReference type="ARBA" id="ARBA00022490"/>
    </source>
</evidence>
<protein>
    <recommendedName>
        <fullName evidence="6">Survival protein SurE-like phosphatase/nucleotidase domain-containing protein</fullName>
    </recommendedName>
</protein>
<dbReference type="GO" id="GO:0008253">
    <property type="term" value="F:5'-nucleotidase activity"/>
    <property type="evidence" value="ECO:0007669"/>
    <property type="project" value="TreeGrafter"/>
</dbReference>
<dbReference type="GO" id="GO:0008254">
    <property type="term" value="F:3'-nucleotidase activity"/>
    <property type="evidence" value="ECO:0007669"/>
    <property type="project" value="TreeGrafter"/>
</dbReference>
<dbReference type="GO" id="GO:0004309">
    <property type="term" value="F:exopolyphosphatase activity"/>
    <property type="evidence" value="ECO:0007669"/>
    <property type="project" value="TreeGrafter"/>
</dbReference>
<feature type="domain" description="Survival protein SurE-like phosphatase/nucleotidase" evidence="6">
    <location>
        <begin position="3"/>
        <end position="204"/>
    </location>
</feature>
<keyword evidence="3" id="KW-0479">Metal-binding</keyword>
<keyword evidence="2" id="KW-0963">Cytoplasm</keyword>
<dbReference type="InterPro" id="IPR030048">
    <property type="entry name" value="SurE"/>
</dbReference>
<gene>
    <name evidence="7" type="ORF">METZ01_LOCUS31323</name>
</gene>
<reference evidence="7" key="1">
    <citation type="submission" date="2018-05" db="EMBL/GenBank/DDBJ databases">
        <authorList>
            <person name="Lanie J.A."/>
            <person name="Ng W.-L."/>
            <person name="Kazmierczak K.M."/>
            <person name="Andrzejewski T.M."/>
            <person name="Davidsen T.M."/>
            <person name="Wayne K.J."/>
            <person name="Tettelin H."/>
            <person name="Glass J.I."/>
            <person name="Rusch D."/>
            <person name="Podicherti R."/>
            <person name="Tsui H.-C.T."/>
            <person name="Winkler M.E."/>
        </authorList>
    </citation>
    <scope>NUCLEOTIDE SEQUENCE</scope>
</reference>
<accession>A0A381QJ72</accession>
<evidence type="ECO:0000256" key="4">
    <source>
        <dbReference type="ARBA" id="ARBA00022741"/>
    </source>
</evidence>
<dbReference type="Gene3D" id="3.40.1210.10">
    <property type="entry name" value="Survival protein SurE-like phosphatase/nucleotidase"/>
    <property type="match status" value="1"/>
</dbReference>
<dbReference type="SUPFAM" id="SSF64167">
    <property type="entry name" value="SurE-like"/>
    <property type="match status" value="1"/>
</dbReference>
<organism evidence="7">
    <name type="scientific">marine metagenome</name>
    <dbReference type="NCBI Taxonomy" id="408172"/>
    <lineage>
        <taxon>unclassified sequences</taxon>
        <taxon>metagenomes</taxon>
        <taxon>ecological metagenomes</taxon>
    </lineage>
</organism>
<dbReference type="AlphaFoldDB" id="A0A381QJ72"/>
<evidence type="ECO:0000256" key="5">
    <source>
        <dbReference type="ARBA" id="ARBA00022801"/>
    </source>
</evidence>